<evidence type="ECO:0008006" key="3">
    <source>
        <dbReference type="Google" id="ProtNLM"/>
    </source>
</evidence>
<evidence type="ECO:0000313" key="1">
    <source>
        <dbReference type="EMBL" id="KRM64761.1"/>
    </source>
</evidence>
<dbReference type="OrthoDB" id="2299296at2"/>
<evidence type="ECO:0000313" key="2">
    <source>
        <dbReference type="Proteomes" id="UP000051008"/>
    </source>
</evidence>
<dbReference type="InterPro" id="IPR021351">
    <property type="entry name" value="DUF2969"/>
</dbReference>
<accession>A0A0R2AKZ4</accession>
<name>A0A0R2AKZ4_9LACO</name>
<reference evidence="1 2" key="1">
    <citation type="journal article" date="2015" name="Genome Announc.">
        <title>Expanding the biotechnology potential of lactobacilli through comparative genomics of 213 strains and associated genera.</title>
        <authorList>
            <person name="Sun Z."/>
            <person name="Harris H.M."/>
            <person name="McCann A."/>
            <person name="Guo C."/>
            <person name="Argimon S."/>
            <person name="Zhang W."/>
            <person name="Yang X."/>
            <person name="Jeffery I.B."/>
            <person name="Cooney J.C."/>
            <person name="Kagawa T.F."/>
            <person name="Liu W."/>
            <person name="Song Y."/>
            <person name="Salvetti E."/>
            <person name="Wrobel A."/>
            <person name="Rasinkangas P."/>
            <person name="Parkhill J."/>
            <person name="Rea M.C."/>
            <person name="O'Sullivan O."/>
            <person name="Ritari J."/>
            <person name="Douillard F.P."/>
            <person name="Paul Ross R."/>
            <person name="Yang R."/>
            <person name="Briner A.E."/>
            <person name="Felis G.E."/>
            <person name="de Vos W.M."/>
            <person name="Barrangou R."/>
            <person name="Klaenhammer T.R."/>
            <person name="Caufield P.W."/>
            <person name="Cui Y."/>
            <person name="Zhang H."/>
            <person name="O'Toole P.W."/>
        </authorList>
    </citation>
    <scope>NUCLEOTIDE SEQUENCE [LARGE SCALE GENOMIC DNA]</scope>
    <source>
        <strain evidence="1 2">DSM 20509</strain>
    </source>
</reference>
<dbReference type="Proteomes" id="UP000051008">
    <property type="component" value="Unassembled WGS sequence"/>
</dbReference>
<organism evidence="1 2">
    <name type="scientific">Ligilactobacillus agilis DSM 20509</name>
    <dbReference type="NCBI Taxonomy" id="1423718"/>
    <lineage>
        <taxon>Bacteria</taxon>
        <taxon>Bacillati</taxon>
        <taxon>Bacillota</taxon>
        <taxon>Bacilli</taxon>
        <taxon>Lactobacillales</taxon>
        <taxon>Lactobacillaceae</taxon>
        <taxon>Ligilactobacillus</taxon>
    </lineage>
</organism>
<dbReference type="RefSeq" id="WP_056976591.1">
    <property type="nucleotide sequence ID" value="NZ_AYYP01000026.1"/>
</dbReference>
<keyword evidence="2" id="KW-1185">Reference proteome</keyword>
<proteinExistence type="predicted"/>
<dbReference type="AlphaFoldDB" id="A0A0R2AKZ4"/>
<dbReference type="PATRIC" id="fig|1423718.3.peg.1804"/>
<protein>
    <recommendedName>
        <fullName evidence="3">DUF2969 domain-containing protein</fullName>
    </recommendedName>
</protein>
<comment type="caution">
    <text evidence="1">The sequence shown here is derived from an EMBL/GenBank/DDBJ whole genome shotgun (WGS) entry which is preliminary data.</text>
</comment>
<dbReference type="EMBL" id="AYYP01000026">
    <property type="protein sequence ID" value="KRM64761.1"/>
    <property type="molecule type" value="Genomic_DNA"/>
</dbReference>
<sequence>MSRKDKNIQITEEEKMVNGQLVTELTAKKSKLGQVIADQDKFIAVLPSGERFNVKTENEALDLLIRDFHLHRG</sequence>
<gene>
    <name evidence="1" type="ORF">FC14_GL001738</name>
</gene>
<dbReference type="Pfam" id="PF11184">
    <property type="entry name" value="DUF2969"/>
    <property type="match status" value="1"/>
</dbReference>